<feature type="transmembrane region" description="Helical" evidence="1">
    <location>
        <begin position="189"/>
        <end position="222"/>
    </location>
</feature>
<feature type="transmembrane region" description="Helical" evidence="1">
    <location>
        <begin position="30"/>
        <end position="56"/>
    </location>
</feature>
<evidence type="ECO:0000313" key="3">
    <source>
        <dbReference type="Proteomes" id="UP000190625"/>
    </source>
</evidence>
<reference evidence="3" key="1">
    <citation type="submission" date="2017-02" db="EMBL/GenBank/DDBJ databases">
        <authorList>
            <person name="Varghese N."/>
            <person name="Submissions S."/>
        </authorList>
    </citation>
    <scope>NUCLEOTIDE SEQUENCE [LARGE SCALE GENOMIC DNA]</scope>
    <source>
        <strain evidence="3">ATCC BAA-73</strain>
    </source>
</reference>
<keyword evidence="1" id="KW-0472">Membrane</keyword>
<organism evidence="2 3">
    <name type="scientific">Selenihalanaerobacter shriftii</name>
    <dbReference type="NCBI Taxonomy" id="142842"/>
    <lineage>
        <taxon>Bacteria</taxon>
        <taxon>Bacillati</taxon>
        <taxon>Bacillota</taxon>
        <taxon>Clostridia</taxon>
        <taxon>Halanaerobiales</taxon>
        <taxon>Halobacteroidaceae</taxon>
        <taxon>Selenihalanaerobacter</taxon>
    </lineage>
</organism>
<dbReference type="RefSeq" id="WP_078809277.1">
    <property type="nucleotide sequence ID" value="NZ_FUWM01000006.1"/>
</dbReference>
<dbReference type="Proteomes" id="UP000190625">
    <property type="component" value="Unassembled WGS sequence"/>
</dbReference>
<feature type="transmembrane region" description="Helical" evidence="1">
    <location>
        <begin position="286"/>
        <end position="303"/>
    </location>
</feature>
<feature type="transmembrane region" description="Helical" evidence="1">
    <location>
        <begin position="234"/>
        <end position="255"/>
    </location>
</feature>
<protein>
    <submittedName>
        <fullName evidence="2">PTS system, mannose-specific IIC component</fullName>
    </submittedName>
</protein>
<dbReference type="STRING" id="142842.SAMN02745118_00782"/>
<accession>A0A1T4KHN9</accession>
<dbReference type="EMBL" id="FUWM01000006">
    <property type="protein sequence ID" value="SJZ41895.1"/>
    <property type="molecule type" value="Genomic_DNA"/>
</dbReference>
<evidence type="ECO:0000313" key="2">
    <source>
        <dbReference type="EMBL" id="SJZ41895.1"/>
    </source>
</evidence>
<feature type="transmembrane region" description="Helical" evidence="1">
    <location>
        <begin position="77"/>
        <end position="106"/>
    </location>
</feature>
<feature type="transmembrane region" description="Helical" evidence="1">
    <location>
        <begin position="118"/>
        <end position="138"/>
    </location>
</feature>
<name>A0A1T4KHN9_9FIRM</name>
<keyword evidence="1" id="KW-1133">Transmembrane helix</keyword>
<keyword evidence="3" id="KW-1185">Reference proteome</keyword>
<keyword evidence="1" id="KW-0812">Transmembrane</keyword>
<dbReference type="AlphaFoldDB" id="A0A1T4KHN9"/>
<sequence>MIVKLFSLSLVISLINLLERNLKGKFKYLLHPIIVAPLGGLLLGNLSAGVNIGLLLELIWGSNLFNNSFGLKYVNTVAILATVLTLITNNISLFINLTLALIISYLLQEIINNLKSDVNQWLIEVGIFIFILTLMNFVPILRNLLGIIPAQFLDKLARAGGLLPSLGLGAILAQIIIPHETRGKDKLTYFLALLITLLLSQYITTWVPIVFLVIWISSYLLSNKRVYERYTLRLIISTLIIAIVPFITEVTGPLVNTQLKLVLWSEMFLSFSTLLLSIFSITQFELYFLILIIGVMLGKAGLIL</sequence>
<feature type="transmembrane region" description="Helical" evidence="1">
    <location>
        <begin position="159"/>
        <end position="177"/>
    </location>
</feature>
<gene>
    <name evidence="2" type="ORF">SAMN02745118_00782</name>
</gene>
<evidence type="ECO:0000256" key="1">
    <source>
        <dbReference type="SAM" id="Phobius"/>
    </source>
</evidence>
<dbReference type="OrthoDB" id="2111838at2"/>
<proteinExistence type="predicted"/>